<dbReference type="InterPro" id="IPR001865">
    <property type="entry name" value="Ribosomal_uS2"/>
</dbReference>
<dbReference type="AlphaFoldDB" id="A0A1J4XWN4"/>
<evidence type="ECO:0000256" key="2">
    <source>
        <dbReference type="ARBA" id="ARBA00022980"/>
    </source>
</evidence>
<dbReference type="GO" id="GO:0003735">
    <property type="term" value="F:structural constituent of ribosome"/>
    <property type="evidence" value="ECO:0007669"/>
    <property type="project" value="InterPro"/>
</dbReference>
<dbReference type="EMBL" id="MNWX01000008">
    <property type="protein sequence ID" value="OIO65771.1"/>
    <property type="molecule type" value="Genomic_DNA"/>
</dbReference>
<protein>
    <recommendedName>
        <fullName evidence="4 5">Small ribosomal subunit protein uS2</fullName>
    </recommendedName>
</protein>
<name>A0A1J4XWN4_9BACT</name>
<dbReference type="InterPro" id="IPR023591">
    <property type="entry name" value="Ribosomal_uS2_flav_dom_sf"/>
</dbReference>
<dbReference type="NCBIfam" id="TIGR01011">
    <property type="entry name" value="rpsB_bact"/>
    <property type="match status" value="1"/>
</dbReference>
<evidence type="ECO:0000313" key="6">
    <source>
        <dbReference type="EMBL" id="OIO65771.1"/>
    </source>
</evidence>
<dbReference type="PANTHER" id="PTHR12534">
    <property type="entry name" value="30S RIBOSOMAL PROTEIN S2 PROKARYOTIC AND ORGANELLAR"/>
    <property type="match status" value="1"/>
</dbReference>
<dbReference type="InterPro" id="IPR005706">
    <property type="entry name" value="Ribosomal_uS2_bac/mit/plastid"/>
</dbReference>
<sequence>MENQDLQQKLIASPVSEADLATLREMMLAGLMYGHKKSKTNPKFKQYIYTNRNGIEIIDLTQTLSALEFTIELIKQQIKEGKLILVVATQPAAKEAVENLAKKFNFSYVNEKWIGGLLTNFKVISQRLEYFKKVQADFEKGEFEKYTKKERVVINRNIFRMKKMFTGLENLTRLPDMIFIIDLSLKGHMTAVREARSIKIPIIAVLDSDDDPDLANYSIPANDHAKMSIDWIINKIDQGLTTDDK</sequence>
<evidence type="ECO:0000256" key="3">
    <source>
        <dbReference type="ARBA" id="ARBA00023274"/>
    </source>
</evidence>
<evidence type="ECO:0000256" key="1">
    <source>
        <dbReference type="ARBA" id="ARBA00006242"/>
    </source>
</evidence>
<dbReference type="Gene3D" id="1.10.287.610">
    <property type="entry name" value="Helix hairpin bin"/>
    <property type="match status" value="1"/>
</dbReference>
<dbReference type="CDD" id="cd01425">
    <property type="entry name" value="RPS2"/>
    <property type="match status" value="1"/>
</dbReference>
<gene>
    <name evidence="5" type="primary">rpsB</name>
    <name evidence="6" type="ORF">AUJ30_00525</name>
</gene>
<dbReference type="PRINTS" id="PR00395">
    <property type="entry name" value="RIBOSOMALS2"/>
</dbReference>
<dbReference type="HAMAP" id="MF_00291_B">
    <property type="entry name" value="Ribosomal_uS2_B"/>
    <property type="match status" value="1"/>
</dbReference>
<comment type="similarity">
    <text evidence="1 5">Belongs to the universal ribosomal protein uS2 family.</text>
</comment>
<dbReference type="Proteomes" id="UP000182693">
    <property type="component" value="Unassembled WGS sequence"/>
</dbReference>
<organism evidence="6 7">
    <name type="scientific">Candidatus Wolfebacteria bacterium CG1_02_39_135</name>
    <dbReference type="NCBI Taxonomy" id="1805425"/>
    <lineage>
        <taxon>Bacteria</taxon>
        <taxon>Candidatus Wolfeibacteriota</taxon>
    </lineage>
</organism>
<evidence type="ECO:0000313" key="7">
    <source>
        <dbReference type="Proteomes" id="UP000182693"/>
    </source>
</evidence>
<dbReference type="GO" id="GO:0006412">
    <property type="term" value="P:translation"/>
    <property type="evidence" value="ECO:0007669"/>
    <property type="project" value="UniProtKB-UniRule"/>
</dbReference>
<dbReference type="SUPFAM" id="SSF52313">
    <property type="entry name" value="Ribosomal protein S2"/>
    <property type="match status" value="1"/>
</dbReference>
<dbReference type="GO" id="GO:0015935">
    <property type="term" value="C:small ribosomal subunit"/>
    <property type="evidence" value="ECO:0007669"/>
    <property type="project" value="InterPro"/>
</dbReference>
<dbReference type="Gene3D" id="3.40.50.10490">
    <property type="entry name" value="Glucose-6-phosphate isomerase like protein, domain 1"/>
    <property type="match status" value="1"/>
</dbReference>
<keyword evidence="3 5" id="KW-0687">Ribonucleoprotein</keyword>
<dbReference type="STRING" id="1805425.AUJ30_00525"/>
<evidence type="ECO:0000256" key="4">
    <source>
        <dbReference type="ARBA" id="ARBA00035256"/>
    </source>
</evidence>
<dbReference type="PANTHER" id="PTHR12534:SF0">
    <property type="entry name" value="SMALL RIBOSOMAL SUBUNIT PROTEIN US2M"/>
    <property type="match status" value="1"/>
</dbReference>
<comment type="caution">
    <text evidence="6">The sequence shown here is derived from an EMBL/GenBank/DDBJ whole genome shotgun (WGS) entry which is preliminary data.</text>
</comment>
<dbReference type="Pfam" id="PF00318">
    <property type="entry name" value="Ribosomal_S2"/>
    <property type="match status" value="1"/>
</dbReference>
<accession>A0A1J4XWN4</accession>
<reference evidence="6 7" key="1">
    <citation type="journal article" date="2016" name="Environ. Microbiol.">
        <title>Genomic resolution of a cold subsurface aquifer community provides metabolic insights for novel microbes adapted to high CO concentrations.</title>
        <authorList>
            <person name="Probst A.J."/>
            <person name="Castelle C.J."/>
            <person name="Singh A."/>
            <person name="Brown C.T."/>
            <person name="Anantharaman K."/>
            <person name="Sharon I."/>
            <person name="Hug L.A."/>
            <person name="Burstein D."/>
            <person name="Emerson J.B."/>
            <person name="Thomas B.C."/>
            <person name="Banfield J.F."/>
        </authorList>
    </citation>
    <scope>NUCLEOTIDE SEQUENCE [LARGE SCALE GENOMIC DNA]</scope>
    <source>
        <strain evidence="6">CG1_02_39_135</strain>
    </source>
</reference>
<keyword evidence="2 5" id="KW-0689">Ribosomal protein</keyword>
<evidence type="ECO:0000256" key="5">
    <source>
        <dbReference type="HAMAP-Rule" id="MF_00291"/>
    </source>
</evidence>
<proteinExistence type="inferred from homology"/>